<dbReference type="AlphaFoldDB" id="A0A0E3JVP9"/>
<evidence type="ECO:0000313" key="34">
    <source>
        <dbReference type="Proteomes" id="UP000282269"/>
    </source>
</evidence>
<evidence type="ECO:0000256" key="9">
    <source>
        <dbReference type="PIRSR" id="PIRSR604808-2"/>
    </source>
</evidence>
<dbReference type="EMBL" id="CP033239">
    <property type="protein sequence ID" value="AZF77531.1"/>
    <property type="molecule type" value="Genomic_DNA"/>
</dbReference>
<dbReference type="InterPro" id="IPR036691">
    <property type="entry name" value="Endo/exonu/phosph_ase_sf"/>
</dbReference>
<dbReference type="Proteomes" id="UP000033106">
    <property type="component" value="Chromosome"/>
</dbReference>
<evidence type="ECO:0000313" key="26">
    <source>
        <dbReference type="Proteomes" id="UP000033106"/>
    </source>
</evidence>
<dbReference type="Gene3D" id="3.60.10.10">
    <property type="entry name" value="Endonuclease/exonuclease/phosphatase"/>
    <property type="match status" value="1"/>
</dbReference>
<dbReference type="EMBL" id="CP033237">
    <property type="protein sequence ID" value="AZF72304.1"/>
    <property type="molecule type" value="Genomic_DNA"/>
</dbReference>
<evidence type="ECO:0000313" key="20">
    <source>
        <dbReference type="EMBL" id="AZF80138.1"/>
    </source>
</evidence>
<dbReference type="EMBL" id="CP011057">
    <property type="protein sequence ID" value="AKA77947.1"/>
    <property type="molecule type" value="Genomic_DNA"/>
</dbReference>
<reference evidence="27" key="2">
    <citation type="submission" date="2016-04" db="EMBL/GenBank/DDBJ databases">
        <authorList>
            <person name="Shah S.A."/>
            <person name="Garrett R.A."/>
        </authorList>
    </citation>
    <scope>NUCLEOTIDE SEQUENCE [LARGE SCALE GENOMIC DNA]</scope>
    <source>
        <strain evidence="27">ATCC 35091 / DSM 1616 / JCM 8930 / NBRC 15331 / P1</strain>
    </source>
</reference>
<dbReference type="GeneID" id="44128022"/>
<evidence type="ECO:0000313" key="30">
    <source>
        <dbReference type="Proteomes" id="UP000273194"/>
    </source>
</evidence>
<evidence type="ECO:0000256" key="5">
    <source>
        <dbReference type="ARBA" id="ARBA00022801"/>
    </source>
</evidence>
<dbReference type="EC" id="3.1.11.2" evidence="13"/>
<evidence type="ECO:0000313" key="13">
    <source>
        <dbReference type="EMBL" id="AKA75254.1"/>
    </source>
</evidence>
<dbReference type="Proteomes" id="UP000273194">
    <property type="component" value="Chromosome"/>
</dbReference>
<feature type="binding site" evidence="9">
    <location>
        <position position="35"/>
    </location>
    <ligand>
        <name>Mg(2+)</name>
        <dbReference type="ChEBI" id="CHEBI:18420"/>
        <label>1</label>
    </ligand>
</feature>
<dbReference type="KEGG" id="ssof:SULC_0103"/>
<evidence type="ECO:0000256" key="6">
    <source>
        <dbReference type="ARBA" id="ARBA00022839"/>
    </source>
</evidence>
<dbReference type="Proteomes" id="UP000076770">
    <property type="component" value="Chromosome i"/>
</dbReference>
<evidence type="ECO:0000313" key="17">
    <source>
        <dbReference type="EMBL" id="AZF72304.1"/>
    </source>
</evidence>
<dbReference type="Proteomes" id="UP000282269">
    <property type="component" value="Chromosome"/>
</dbReference>
<feature type="domain" description="Endonuclease/exonuclease/phosphatase" evidence="11">
    <location>
        <begin position="4"/>
        <end position="239"/>
    </location>
</feature>
<feature type="binding site" evidence="9">
    <location>
        <position position="238"/>
    </location>
    <ligand>
        <name>Mg(2+)</name>
        <dbReference type="ChEBI" id="CHEBI:18420"/>
        <label>1</label>
    </ligand>
</feature>
<dbReference type="Proteomes" id="UP000273443">
    <property type="component" value="Chromosome"/>
</dbReference>
<dbReference type="Proteomes" id="UP000275843">
    <property type="component" value="Chromosome"/>
</dbReference>
<reference evidence="22 35" key="6">
    <citation type="journal article" date="2020" name="Nat. Commun.">
        <title>The structures of two archaeal type IV pili illuminate evolutionary relationships.</title>
        <authorList>
            <person name="Wang F."/>
            <person name="Baquero D.P."/>
            <person name="Su Z."/>
            <person name="Beltran L.C."/>
            <person name="Prangishvili D."/>
            <person name="Krupovic M."/>
            <person name="Egelman E.H."/>
        </authorList>
    </citation>
    <scope>NUCLEOTIDE SEQUENCE [LARGE SCALE GENOMIC DNA]</scope>
    <source>
        <strain evidence="22 35">POZ149</strain>
    </source>
</reference>
<feature type="site" description="Transition state stabilizer" evidence="10">
    <location>
        <position position="146"/>
    </location>
</feature>
<dbReference type="Proteomes" id="UP000033085">
    <property type="component" value="Chromosome"/>
</dbReference>
<dbReference type="KEGG" id="ssol:SULB_0104"/>
<dbReference type="OMA" id="WWSYRGR"/>
<evidence type="ECO:0000313" key="29">
    <source>
        <dbReference type="Proteomes" id="UP000269431"/>
    </source>
</evidence>
<evidence type="ECO:0000313" key="35">
    <source>
        <dbReference type="Proteomes" id="UP000594632"/>
    </source>
</evidence>
<organism evidence="13 24">
    <name type="scientific">Saccharolobus solfataricus</name>
    <name type="common">Sulfolobus solfataricus</name>
    <dbReference type="NCBI Taxonomy" id="2287"/>
    <lineage>
        <taxon>Archaea</taxon>
        <taxon>Thermoproteota</taxon>
        <taxon>Thermoprotei</taxon>
        <taxon>Sulfolobales</taxon>
        <taxon>Sulfolobaceae</taxon>
        <taxon>Saccharolobus</taxon>
    </lineage>
</organism>
<evidence type="ECO:0000313" key="15">
    <source>
        <dbReference type="EMBL" id="AZF67064.1"/>
    </source>
</evidence>
<dbReference type="OrthoDB" id="146626at2157"/>
<feature type="binding site" evidence="9">
    <location>
        <position position="144"/>
    </location>
    <ligand>
        <name>Mg(2+)</name>
        <dbReference type="ChEBI" id="CHEBI:18420"/>
        <label>1</label>
    </ligand>
</feature>
<dbReference type="EMBL" id="CP033235">
    <property type="protein sequence ID" value="AZF67064.1"/>
    <property type="molecule type" value="Genomic_DNA"/>
</dbReference>
<dbReference type="EMBL" id="CP011056">
    <property type="protein sequence ID" value="AKA75254.1"/>
    <property type="molecule type" value="Genomic_DNA"/>
</dbReference>
<dbReference type="InterPro" id="IPR004808">
    <property type="entry name" value="AP_endonuc_1"/>
</dbReference>
<evidence type="ECO:0000256" key="1">
    <source>
        <dbReference type="ARBA" id="ARBA00007092"/>
    </source>
</evidence>
<dbReference type="GO" id="GO:0046872">
    <property type="term" value="F:metal ion binding"/>
    <property type="evidence" value="ECO:0007669"/>
    <property type="project" value="UniProtKB-KW"/>
</dbReference>
<evidence type="ECO:0000313" key="24">
    <source>
        <dbReference type="Proteomes" id="UP000033057"/>
    </source>
</evidence>
<dbReference type="Proteomes" id="UP000267993">
    <property type="component" value="Chromosome"/>
</dbReference>
<dbReference type="NCBIfam" id="TIGR00633">
    <property type="entry name" value="xth"/>
    <property type="match status" value="1"/>
</dbReference>
<gene>
    <name evidence="13" type="primary">xth</name>
    <name evidence="22" type="ORF">HFC64_06845</name>
    <name evidence="23" type="ORF">SSOP1_2429</name>
    <name evidence="14" type="ORF">SULA_0103</name>
    <name evidence="12" type="ORF">SULB_0104</name>
    <name evidence="13" type="ORF">SULC_0103</name>
    <name evidence="15" type="ORF">SULG_00520</name>
    <name evidence="16" type="ORF">SULH_00520</name>
    <name evidence="17" type="ORF">SULI_00520</name>
    <name evidence="18" type="ORF">SULM_00520</name>
    <name evidence="19" type="ORF">SULN_00520</name>
    <name evidence="20" type="ORF">SULO_00520</name>
    <name evidence="21" type="ORF">SULZ_00520</name>
</gene>
<evidence type="ECO:0000256" key="7">
    <source>
        <dbReference type="ARBA" id="ARBA00022842"/>
    </source>
</evidence>
<evidence type="ECO:0000256" key="4">
    <source>
        <dbReference type="ARBA" id="ARBA00022723"/>
    </source>
</evidence>
<dbReference type="SUPFAM" id="SSF56219">
    <property type="entry name" value="DNase I-like"/>
    <property type="match status" value="1"/>
</dbReference>
<dbReference type="FunFam" id="3.60.10.10:FF:000054">
    <property type="entry name" value="Exodeoxyribonuclease III"/>
    <property type="match status" value="1"/>
</dbReference>
<dbReference type="Pfam" id="PF03372">
    <property type="entry name" value="Exo_endo_phos"/>
    <property type="match status" value="1"/>
</dbReference>
<keyword evidence="6" id="KW-0269">Exonuclease</keyword>
<feature type="active site" description="Proton donor/acceptor" evidence="8">
    <location>
        <position position="144"/>
    </location>
</feature>
<evidence type="ECO:0000313" key="19">
    <source>
        <dbReference type="EMBL" id="AZF77531.1"/>
    </source>
</evidence>
<protein>
    <submittedName>
        <fullName evidence="13">Exodeoxyribonuclease III</fullName>
        <ecNumber evidence="13">3.1.11.2</ecNumber>
    </submittedName>
</protein>
<reference evidence="28 29" key="4">
    <citation type="journal article" date="2018" name="Proc. Natl. Acad. Sci. U.S.A.">
        <title>Nonmutational mechanism of inheritance in the Archaeon Sulfolobus solfataricus.</title>
        <authorList>
            <person name="Payne S."/>
            <person name="McCarthy S."/>
            <person name="Johnson T."/>
            <person name="North E."/>
            <person name="Blum P."/>
        </authorList>
    </citation>
    <scope>NUCLEOTIDE SEQUENCE [LARGE SCALE GENOMIC DNA]</scope>
    <source>
        <strain evidence="16 28">SARC-H</strain>
        <strain evidence="17 32">SARC-I</strain>
        <strain evidence="19 33">SARC-N</strain>
        <strain evidence="20 34">SARC-O</strain>
        <strain evidence="21 29">SUL120</strain>
        <strain evidence="15 30">SULG</strain>
        <strain evidence="18 31">SULM</strain>
    </source>
</reference>
<keyword evidence="3" id="KW-0540">Nuclease</keyword>
<evidence type="ECO:0000313" key="18">
    <source>
        <dbReference type="EMBL" id="AZF74924.1"/>
    </source>
</evidence>
<dbReference type="PATRIC" id="fig|2287.6.peg.108"/>
<evidence type="ECO:0000313" key="25">
    <source>
        <dbReference type="Proteomes" id="UP000033085"/>
    </source>
</evidence>
<dbReference type="GO" id="GO:0008311">
    <property type="term" value="F:double-stranded DNA 3'-5' DNA exonuclease activity"/>
    <property type="evidence" value="ECO:0007669"/>
    <property type="project" value="UniProtKB-EC"/>
</dbReference>
<evidence type="ECO:0000256" key="8">
    <source>
        <dbReference type="PIRSR" id="PIRSR604808-1"/>
    </source>
</evidence>
<evidence type="ECO:0000313" key="14">
    <source>
        <dbReference type="EMBL" id="AKA77947.1"/>
    </source>
</evidence>
<dbReference type="PANTHER" id="PTHR22748:SF6">
    <property type="entry name" value="DNA-(APURINIC OR APYRIMIDINIC SITE) ENDONUCLEASE"/>
    <property type="match status" value="1"/>
</dbReference>
<evidence type="ECO:0000313" key="27">
    <source>
        <dbReference type="Proteomes" id="UP000076770"/>
    </source>
</evidence>
<evidence type="ECO:0000313" key="23">
    <source>
        <dbReference type="EMBL" id="SAI85983.1"/>
    </source>
</evidence>
<sequence length="247" mass="28463">MKIVSWNINGLRSALKKNLVNFLESNTFDIVMFQETRGDIVPLDFIMMGYEVISFPARRKGYSGVMTLTKIKPIKVIKGLQIKEFDDEGRTVSLELKDFYLINAYFPRAGDNLERLDFKLKFNNGIENFLLKLREVKPVILCGDFNIAHQSIDAAFSDPKIPGLTPQERAWFTHLLSLGFIDTFRYLHPNVRKYSWWSYMGNAREKNLGLRLDYCIVSEELKDSIKMADILTDVQGSDHAPIILELT</sequence>
<dbReference type="RefSeq" id="WP_009991823.1">
    <property type="nucleotide sequence ID" value="NZ_CP011055.2"/>
</dbReference>
<dbReference type="EMBL" id="CP050869">
    <property type="protein sequence ID" value="QPG49571.1"/>
    <property type="molecule type" value="Genomic_DNA"/>
</dbReference>
<dbReference type="GO" id="GO:0008081">
    <property type="term" value="F:phosphoric diester hydrolase activity"/>
    <property type="evidence" value="ECO:0007669"/>
    <property type="project" value="TreeGrafter"/>
</dbReference>
<reference evidence="24 25" key="1">
    <citation type="journal article" date="2015" name="Genome Announc.">
        <title>Complete Genome Sequence of Sulfolobus solfataricus Strain 98/2 and Evolved Derivatives.</title>
        <authorList>
            <person name="McCarthy S."/>
            <person name="Gradnigo J."/>
            <person name="Johnson T."/>
            <person name="Payne S."/>
            <person name="Lipzen A."/>
            <person name="Martin J."/>
            <person name="Schackwitz W."/>
            <person name="Moriyama E."/>
            <person name="Blum P."/>
        </authorList>
    </citation>
    <scope>NUCLEOTIDE SEQUENCE [LARGE SCALE GENOMIC DNA]</scope>
    <source>
        <strain evidence="24">98/2 SULC</strain>
        <strain evidence="12">SARC-B</strain>
        <strain evidence="13">SARC-C</strain>
        <strain evidence="14 26">SULA</strain>
        <strain evidence="25">SULB</strain>
    </source>
</reference>
<dbReference type="EMBL" id="CP011055">
    <property type="protein sequence ID" value="AKA72555.1"/>
    <property type="molecule type" value="Genomic_DNA"/>
</dbReference>
<dbReference type="EMBL" id="CP033236">
    <property type="protein sequence ID" value="AZF69684.1"/>
    <property type="molecule type" value="Genomic_DNA"/>
</dbReference>
<dbReference type="KEGG" id="ssoa:SULA_0103"/>
<evidence type="ECO:0000313" key="28">
    <source>
        <dbReference type="Proteomes" id="UP000267993"/>
    </source>
</evidence>
<evidence type="ECO:0000256" key="10">
    <source>
        <dbReference type="PIRSR" id="PIRSR604808-3"/>
    </source>
</evidence>
<dbReference type="CDD" id="cd09073">
    <property type="entry name" value="ExoIII_AP-endo"/>
    <property type="match status" value="1"/>
</dbReference>
<feature type="active site" evidence="8">
    <location>
        <position position="105"/>
    </location>
</feature>
<evidence type="ECO:0000313" key="12">
    <source>
        <dbReference type="EMBL" id="AKA72555.1"/>
    </source>
</evidence>
<feature type="binding site" evidence="9">
    <location>
        <position position="239"/>
    </location>
    <ligand>
        <name>Mg(2+)</name>
        <dbReference type="ChEBI" id="CHEBI:18420"/>
        <label>1</label>
    </ligand>
</feature>
<dbReference type="EMBL" id="CP033240">
    <property type="protein sequence ID" value="AZF80138.1"/>
    <property type="molecule type" value="Genomic_DNA"/>
</dbReference>
<dbReference type="Proteomes" id="UP000278715">
    <property type="component" value="Chromosome"/>
</dbReference>
<dbReference type="EMBL" id="CP033238">
    <property type="protein sequence ID" value="AZF74924.1"/>
    <property type="molecule type" value="Genomic_DNA"/>
</dbReference>
<keyword evidence="7 9" id="KW-0460">Magnesium</keyword>
<evidence type="ECO:0000256" key="3">
    <source>
        <dbReference type="ARBA" id="ARBA00022722"/>
    </source>
</evidence>
<feature type="active site" description="Proton acceptor" evidence="8">
    <location>
        <position position="239"/>
    </location>
</feature>
<evidence type="ECO:0000313" key="31">
    <source>
        <dbReference type="Proteomes" id="UP000273443"/>
    </source>
</evidence>
<reference evidence="23" key="3">
    <citation type="submission" date="2016-04" db="EMBL/GenBank/DDBJ databases">
        <authorList>
            <person name="Evans L.H."/>
            <person name="Alamgir A."/>
            <person name="Owens N."/>
            <person name="Weber N.D."/>
            <person name="Virtaneva K."/>
            <person name="Barbian K."/>
            <person name="Babar A."/>
            <person name="Rosenke K."/>
        </authorList>
    </citation>
    <scope>NUCLEOTIDE SEQUENCE</scope>
    <source>
        <strain evidence="23">P1</strain>
    </source>
</reference>
<keyword evidence="9" id="KW-0464">Manganese</keyword>
<reference evidence="13" key="5">
    <citation type="submission" date="2018-10" db="EMBL/GenBank/DDBJ databases">
        <authorList>
            <person name="McCarthy S."/>
            <person name="Gradnigo J."/>
            <person name="Johnson T."/>
            <person name="Payne S."/>
            <person name="Lipzen A."/>
            <person name="Schackwitz W."/>
            <person name="Martin J."/>
            <person name="Moriyama E."/>
            <person name="Blum P."/>
        </authorList>
    </citation>
    <scope>NUCLEOTIDE SEQUENCE</scope>
    <source>
        <strain evidence="12">SARC-B</strain>
        <strain evidence="13">SARC-C</strain>
        <strain evidence="14">SULA</strain>
    </source>
</reference>
<feature type="site" description="Interaction with DNA substrate" evidence="10">
    <location>
        <position position="239"/>
    </location>
</feature>
<evidence type="ECO:0000313" key="16">
    <source>
        <dbReference type="EMBL" id="AZF69684.1"/>
    </source>
</evidence>
<dbReference type="EMBL" id="LT549890">
    <property type="protein sequence ID" value="SAI85983.1"/>
    <property type="molecule type" value="Genomic_DNA"/>
</dbReference>
<proteinExistence type="inferred from homology"/>
<evidence type="ECO:0000256" key="2">
    <source>
        <dbReference type="ARBA" id="ARBA00022490"/>
    </source>
</evidence>
<evidence type="ECO:0000313" key="33">
    <source>
        <dbReference type="Proteomes" id="UP000278715"/>
    </source>
</evidence>
<dbReference type="GO" id="GO:0006284">
    <property type="term" value="P:base-excision repair"/>
    <property type="evidence" value="ECO:0007669"/>
    <property type="project" value="TreeGrafter"/>
</dbReference>
<feature type="binding site" evidence="9">
    <location>
        <position position="146"/>
    </location>
    <ligand>
        <name>Mg(2+)</name>
        <dbReference type="ChEBI" id="CHEBI:18420"/>
        <label>1</label>
    </ligand>
</feature>
<dbReference type="InterPro" id="IPR005135">
    <property type="entry name" value="Endo/exonuclease/phosphatase"/>
</dbReference>
<evidence type="ECO:0000259" key="11">
    <source>
        <dbReference type="Pfam" id="PF03372"/>
    </source>
</evidence>
<dbReference type="NCBIfam" id="TIGR00195">
    <property type="entry name" value="exoDNase_III"/>
    <property type="match status" value="1"/>
</dbReference>
<dbReference type="Proteomes" id="UP000594632">
    <property type="component" value="Chromosome"/>
</dbReference>
<name>A0A0E3JVP9_SACSO</name>
<feature type="binding site" evidence="9">
    <location>
        <position position="7"/>
    </location>
    <ligand>
        <name>Mg(2+)</name>
        <dbReference type="ChEBI" id="CHEBI:18420"/>
        <label>1</label>
    </ligand>
</feature>
<dbReference type="EMBL" id="CP033241">
    <property type="protein sequence ID" value="AZF82745.1"/>
    <property type="molecule type" value="Genomic_DNA"/>
</dbReference>
<comment type="similarity">
    <text evidence="1">Belongs to the DNA repair enzymes AP/ExoA family.</text>
</comment>
<evidence type="ECO:0000313" key="32">
    <source>
        <dbReference type="Proteomes" id="UP000275843"/>
    </source>
</evidence>
<keyword evidence="4 9" id="KW-0479">Metal-binding</keyword>
<dbReference type="PROSITE" id="PS51435">
    <property type="entry name" value="AP_NUCLEASE_F1_4"/>
    <property type="match status" value="1"/>
</dbReference>
<dbReference type="GO" id="GO:0003906">
    <property type="term" value="F:DNA-(apurinic or apyrimidinic site) endonuclease activity"/>
    <property type="evidence" value="ECO:0007669"/>
    <property type="project" value="TreeGrafter"/>
</dbReference>
<accession>A0A0E3JVP9</accession>
<dbReference type="Proteomes" id="UP000033057">
    <property type="component" value="Chromosome"/>
</dbReference>
<feature type="site" description="Important for catalytic activity" evidence="10">
    <location>
        <position position="213"/>
    </location>
</feature>
<keyword evidence="2" id="KW-0963">Cytoplasm</keyword>
<evidence type="ECO:0000313" key="22">
    <source>
        <dbReference type="EMBL" id="QPG49571.1"/>
    </source>
</evidence>
<keyword evidence="5 13" id="KW-0378">Hydrolase</keyword>
<dbReference type="PANTHER" id="PTHR22748">
    <property type="entry name" value="AP ENDONUCLEASE"/>
    <property type="match status" value="1"/>
</dbReference>
<comment type="cofactor">
    <cofactor evidence="9">
        <name>Mg(2+)</name>
        <dbReference type="ChEBI" id="CHEBI:18420"/>
    </cofactor>
    <cofactor evidence="9">
        <name>Mn(2+)</name>
        <dbReference type="ChEBI" id="CHEBI:29035"/>
    </cofactor>
    <text evidence="9">Probably binds two magnesium or manganese ions per subunit.</text>
</comment>
<dbReference type="GeneID" id="1453779"/>
<dbReference type="Proteomes" id="UP000269431">
    <property type="component" value="Chromosome"/>
</dbReference>
<evidence type="ECO:0000313" key="21">
    <source>
        <dbReference type="EMBL" id="AZF82745.1"/>
    </source>
</evidence>